<sequence>MKILLITVVVCVFAATDASRRSTRRQQFTDWRNCMVEQLPSEKKPIYDACYNRSRGTDMHKFREGLKCVLTDYNLLNGTKIDLAAMTSRASSVSGKLGQAFTDCPKDDHNRNAAKGVKCIIDRLETDCPVPTGSTTR</sequence>
<feature type="chain" id="PRO_5005516063" evidence="1">
    <location>
        <begin position="19"/>
        <end position="137"/>
    </location>
</feature>
<organism evidence="2">
    <name type="scientific">Ixodes ricinus</name>
    <name type="common">Common tick</name>
    <name type="synonym">Acarus ricinus</name>
    <dbReference type="NCBI Taxonomy" id="34613"/>
    <lineage>
        <taxon>Eukaryota</taxon>
        <taxon>Metazoa</taxon>
        <taxon>Ecdysozoa</taxon>
        <taxon>Arthropoda</taxon>
        <taxon>Chelicerata</taxon>
        <taxon>Arachnida</taxon>
        <taxon>Acari</taxon>
        <taxon>Parasitiformes</taxon>
        <taxon>Ixodida</taxon>
        <taxon>Ixodoidea</taxon>
        <taxon>Ixodidae</taxon>
        <taxon>Ixodinae</taxon>
        <taxon>Ixodes</taxon>
    </lineage>
</organism>
<dbReference type="EMBL" id="GADI01008130">
    <property type="protein sequence ID" value="JAA65678.1"/>
    <property type="molecule type" value="mRNA"/>
</dbReference>
<proteinExistence type="evidence at transcript level"/>
<dbReference type="AlphaFoldDB" id="A0A0K8R488"/>
<feature type="signal peptide" evidence="1">
    <location>
        <begin position="1"/>
        <end position="18"/>
    </location>
</feature>
<reference evidence="2" key="1">
    <citation type="submission" date="2012-12" db="EMBL/GenBank/DDBJ databases">
        <title>Identification and characterization of a phenylalanine ammonia-lyase gene family in Isatis indigotica Fort.</title>
        <authorList>
            <person name="Liu Q."/>
            <person name="Chen J."/>
            <person name="Zhou X."/>
            <person name="Di P."/>
            <person name="Xiao Y."/>
            <person name="Xuan H."/>
            <person name="Zhang L."/>
            <person name="Chen W."/>
        </authorList>
    </citation>
    <scope>NUCLEOTIDE SEQUENCE</scope>
    <source>
        <tissue evidence="2">Salivary gland</tissue>
    </source>
</reference>
<name>A0A0K8R488_IXORI</name>
<evidence type="ECO:0000313" key="2">
    <source>
        <dbReference type="EMBL" id="JAA65678.1"/>
    </source>
</evidence>
<accession>A0A0K8R488</accession>
<protein>
    <submittedName>
        <fullName evidence="2">Putative secreted protein</fullName>
    </submittedName>
</protein>
<evidence type="ECO:0000256" key="1">
    <source>
        <dbReference type="SAM" id="SignalP"/>
    </source>
</evidence>
<keyword evidence="1" id="KW-0732">Signal</keyword>